<evidence type="ECO:0000256" key="8">
    <source>
        <dbReference type="ARBA" id="ARBA00023303"/>
    </source>
</evidence>
<dbReference type="Proteomes" id="UP000076420">
    <property type="component" value="Unassembled WGS sequence"/>
</dbReference>
<keyword evidence="2 9" id="KW-0813">Transport</keyword>
<dbReference type="InterPro" id="IPR000990">
    <property type="entry name" value="Innexin"/>
</dbReference>
<feature type="transmembrane region" description="Helical" evidence="9">
    <location>
        <begin position="188"/>
        <end position="211"/>
    </location>
</feature>
<dbReference type="OrthoDB" id="5867527at2759"/>
<evidence type="ECO:0000256" key="6">
    <source>
        <dbReference type="ARBA" id="ARBA00023065"/>
    </source>
</evidence>
<dbReference type="RefSeq" id="XP_013095053.2">
    <property type="nucleotide sequence ID" value="XM_013239599.2"/>
</dbReference>
<comment type="function">
    <text evidence="9">Structural component of the gap junctions.</text>
</comment>
<proteinExistence type="inferred from homology"/>
<organism evidence="10 11">
    <name type="scientific">Biomphalaria glabrata</name>
    <name type="common">Bloodfluke planorb</name>
    <name type="synonym">Freshwater snail</name>
    <dbReference type="NCBI Taxonomy" id="6526"/>
    <lineage>
        <taxon>Eukaryota</taxon>
        <taxon>Metazoa</taxon>
        <taxon>Spiralia</taxon>
        <taxon>Lophotrochozoa</taxon>
        <taxon>Mollusca</taxon>
        <taxon>Gastropoda</taxon>
        <taxon>Heterobranchia</taxon>
        <taxon>Euthyneura</taxon>
        <taxon>Panpulmonata</taxon>
        <taxon>Hygrophila</taxon>
        <taxon>Lymnaeoidea</taxon>
        <taxon>Planorbidae</taxon>
        <taxon>Biomphalaria</taxon>
    </lineage>
</organism>
<feature type="transmembrane region" description="Helical" evidence="9">
    <location>
        <begin position="101"/>
        <end position="120"/>
    </location>
</feature>
<accession>A0A2C9K256</accession>
<name>A0A2C9K256_BIOGL</name>
<keyword evidence="6 9" id="KW-0406">Ion transport</keyword>
<keyword evidence="5 9" id="KW-1133">Transmembrane helix</keyword>
<dbReference type="GO" id="GO:0005886">
    <property type="term" value="C:plasma membrane"/>
    <property type="evidence" value="ECO:0007669"/>
    <property type="project" value="UniProtKB-SubCell"/>
</dbReference>
<dbReference type="GO" id="GO:0034220">
    <property type="term" value="P:monoatomic ion transmembrane transport"/>
    <property type="evidence" value="ECO:0007669"/>
    <property type="project" value="UniProtKB-KW"/>
</dbReference>
<dbReference type="VEuPathDB" id="VectorBase:BGLB011937"/>
<evidence type="ECO:0000256" key="3">
    <source>
        <dbReference type="ARBA" id="ARBA00022475"/>
    </source>
</evidence>
<evidence type="ECO:0000256" key="1">
    <source>
        <dbReference type="ARBA" id="ARBA00004651"/>
    </source>
</evidence>
<dbReference type="PANTHER" id="PTHR11893:SF36">
    <property type="entry name" value="INNEXIN-5"/>
    <property type="match status" value="1"/>
</dbReference>
<evidence type="ECO:0000256" key="9">
    <source>
        <dbReference type="RuleBase" id="RU010713"/>
    </source>
</evidence>
<dbReference type="PROSITE" id="PS51013">
    <property type="entry name" value="PANNEXIN"/>
    <property type="match status" value="1"/>
</dbReference>
<evidence type="ECO:0000256" key="2">
    <source>
        <dbReference type="ARBA" id="ARBA00022448"/>
    </source>
</evidence>
<dbReference type="AlphaFoldDB" id="A0A2C9K256"/>
<dbReference type="VEuPathDB" id="VectorBase:BGLAX_039684"/>
<feature type="transmembrane region" description="Helical" evidence="9">
    <location>
        <begin position="275"/>
        <end position="295"/>
    </location>
</feature>
<comment type="subcellular location">
    <subcellularLocation>
        <location evidence="1 9">Cell membrane</location>
        <topology evidence="1 9">Multi-pass membrane protein</topology>
    </subcellularLocation>
</comment>
<keyword evidence="8 9" id="KW-0407">Ion channel</keyword>
<comment type="similarity">
    <text evidence="9">Belongs to the pannexin family.</text>
</comment>
<reference evidence="10" key="1">
    <citation type="submission" date="2020-05" db="UniProtKB">
        <authorList>
            <consortium name="EnsemblMetazoa"/>
        </authorList>
    </citation>
    <scope>IDENTIFICATION</scope>
    <source>
        <strain evidence="10">BB02</strain>
    </source>
</reference>
<feature type="transmembrane region" description="Helical" evidence="9">
    <location>
        <begin position="23"/>
        <end position="45"/>
    </location>
</feature>
<keyword evidence="7 9" id="KW-0472">Membrane</keyword>
<dbReference type="Pfam" id="PF00876">
    <property type="entry name" value="Innexin"/>
    <property type="match status" value="1"/>
</dbReference>
<dbReference type="PANTHER" id="PTHR11893">
    <property type="entry name" value="INNEXIN"/>
    <property type="match status" value="1"/>
</dbReference>
<protein>
    <recommendedName>
        <fullName evidence="9">Innexin</fullName>
    </recommendedName>
</protein>
<evidence type="ECO:0000313" key="10">
    <source>
        <dbReference type="EnsemblMetazoa" id="BGLB011937-PB"/>
    </source>
</evidence>
<evidence type="ECO:0000256" key="4">
    <source>
        <dbReference type="ARBA" id="ARBA00022692"/>
    </source>
</evidence>
<sequence length="470" mass="55114">MLNNILSFAGLTRRSDEDLCSQFNYLWSAIVLAAMGGFVTLVQYAGTPIACWCPAEMPEFQCNYTRALCWVKQNNYYVHEDEDIIPNQEGHYSESIAYYPWVPWILFFMACLVKLPHYIWHSFAHSSGLNLVKLVELADSHEDIENLARILRLWLVRTGIPRSSKCSSVKYFLGSIGFFWLGKQHKTYLAGLVLFIKFTYLLVALAMHYSLNVFIDEDFMWYGFEIFENYLRGVPQFSARFPAQTLCDMEIRQFAIVHRYTIQCILPINRFSEKIFIFVWFWLLLLIILNAWSLFKWSIRLLSPAERLRFVQAYVEITLHLIERQKLGSKPTEDAHYDTVYNHSVFTYPNVNISVSSLSTVKASDSSLKTRKRIQSTLHELFSQGSRPRQNFRIEASEKEAEEFELQEKLYAMEERRQKKIIRITKRIMKRFGHDGVVVFRTLEDAVGVIMANQIFQELYEQLNSSLHYS</sequence>
<evidence type="ECO:0000313" key="11">
    <source>
        <dbReference type="Proteomes" id="UP000076420"/>
    </source>
</evidence>
<keyword evidence="3" id="KW-1003">Cell membrane</keyword>
<dbReference type="EnsemblMetazoa" id="BGLB011937-RB">
    <property type="protein sequence ID" value="BGLB011937-PB"/>
    <property type="gene ID" value="BGLB011937"/>
</dbReference>
<evidence type="ECO:0000256" key="7">
    <source>
        <dbReference type="ARBA" id="ARBA00023136"/>
    </source>
</evidence>
<evidence type="ECO:0000256" key="5">
    <source>
        <dbReference type="ARBA" id="ARBA00022989"/>
    </source>
</evidence>
<keyword evidence="4 9" id="KW-0812">Transmembrane</keyword>
<dbReference type="GO" id="GO:0005921">
    <property type="term" value="C:gap junction"/>
    <property type="evidence" value="ECO:0007669"/>
    <property type="project" value="UniProtKB-UniRule"/>
</dbReference>
<dbReference type="KEGG" id="bgt:106078648"/>
<gene>
    <name evidence="9" type="primary">inx</name>
    <name evidence="10" type="synonym">106078648</name>
</gene>
<dbReference type="PRINTS" id="PR01262">
    <property type="entry name" value="INNEXIN"/>
</dbReference>